<sequence length="740" mass="83016">MKRNDPRKKMTPVVSKKDRSALSHNLYSCDGFSTTDECIDNSPTGTYSECLDCDCVSSYTSVSGVYEITSPVTNNSTQVECVMKDGHGYTVILQRHDGSVDFNRTHAEYQDGFGSPFTEMWLGNEYFHNLTSLGSRLYIELRYSDLSFRYVDYSDVIIDFYANFYYYLRHVGLMTGNASDILHLYDGYLFGAHDVHYYSCDCPMLKYGGWWDACCRSPCGLTMPYNDPTYPFGWNCNAETTIKLMSVKMMGRIRSSCQARIIRSNERRSDDPRLATRQCFDCACVSGHKSVSGVYEITNPVTNNPILVECVMKDGYGYTVILQRHDGSVDFNRTYAEYRDGFGSPFTEMWLGDVLSNIEGYYFGAYDLNPNGCDCPMSKYGGWWHDCCLTPCSLTMPYNDPNYPFGWDCSNETNVWRTRDGELFSRVYLNRTRFDLCDVDSSQLCRLTNDSPNPKPSLDISAPCRHFIKLSHDLYTCDGFSTTDECIGDNYQISATTSLTSGVTVQTTTSESYSGCSHCHCVSSYTSASGVYQITSPVTNNPILVECIMKDGYGYTYNDASFRYVNYVDVIISSASSQYKLSHVFSVTGNASDMLRYYESHPFGAHDLDPSGCGCPMLQYGGWWGACCLSPCGLTMPLNNHTYPFGWNCTAETTVKLTSVKMMTTSFDAENGGVSGMDVDVVTKSEHFQNFEESRFGCEADKEGGCHGRLGNTFEVFSELAGKAREIATEADPDRDKLKA</sequence>
<organism evidence="2">
    <name type="scientific">Magallana gigas</name>
    <name type="common">Pacific oyster</name>
    <name type="synonym">Crassostrea gigas</name>
    <dbReference type="NCBI Taxonomy" id="29159"/>
    <lineage>
        <taxon>Eukaryota</taxon>
        <taxon>Metazoa</taxon>
        <taxon>Spiralia</taxon>
        <taxon>Lophotrochozoa</taxon>
        <taxon>Mollusca</taxon>
        <taxon>Bivalvia</taxon>
        <taxon>Autobranchia</taxon>
        <taxon>Pteriomorphia</taxon>
        <taxon>Ostreida</taxon>
        <taxon>Ostreoidea</taxon>
        <taxon>Ostreidae</taxon>
        <taxon>Magallana</taxon>
    </lineage>
</organism>
<evidence type="ECO:0000259" key="1">
    <source>
        <dbReference type="PROSITE" id="PS51406"/>
    </source>
</evidence>
<dbReference type="Pfam" id="PF00147">
    <property type="entry name" value="Fibrinogen_C"/>
    <property type="match status" value="2"/>
</dbReference>
<proteinExistence type="predicted"/>
<dbReference type="InterPro" id="IPR050373">
    <property type="entry name" value="Fibrinogen_C-term_domain"/>
</dbReference>
<dbReference type="EMBL" id="JH816720">
    <property type="protein sequence ID" value="EKC28214.1"/>
    <property type="molecule type" value="Genomic_DNA"/>
</dbReference>
<dbReference type="HOGENOM" id="CLU_375200_0_0_1"/>
<accession>K1QA90</accession>
<evidence type="ECO:0000313" key="2">
    <source>
        <dbReference type="EMBL" id="EKC28214.1"/>
    </source>
</evidence>
<dbReference type="PROSITE" id="PS51406">
    <property type="entry name" value="FIBRINOGEN_C_2"/>
    <property type="match status" value="2"/>
</dbReference>
<dbReference type="SMART" id="SM00186">
    <property type="entry name" value="FBG"/>
    <property type="match status" value="1"/>
</dbReference>
<dbReference type="GO" id="GO:0005615">
    <property type="term" value="C:extracellular space"/>
    <property type="evidence" value="ECO:0007669"/>
    <property type="project" value="TreeGrafter"/>
</dbReference>
<reference evidence="2" key="1">
    <citation type="journal article" date="2012" name="Nature">
        <title>The oyster genome reveals stress adaptation and complexity of shell formation.</title>
        <authorList>
            <person name="Zhang G."/>
            <person name="Fang X."/>
            <person name="Guo X."/>
            <person name="Li L."/>
            <person name="Luo R."/>
            <person name="Xu F."/>
            <person name="Yang P."/>
            <person name="Zhang L."/>
            <person name="Wang X."/>
            <person name="Qi H."/>
            <person name="Xiong Z."/>
            <person name="Que H."/>
            <person name="Xie Y."/>
            <person name="Holland P.W."/>
            <person name="Paps J."/>
            <person name="Zhu Y."/>
            <person name="Wu F."/>
            <person name="Chen Y."/>
            <person name="Wang J."/>
            <person name="Peng C."/>
            <person name="Meng J."/>
            <person name="Yang L."/>
            <person name="Liu J."/>
            <person name="Wen B."/>
            <person name="Zhang N."/>
            <person name="Huang Z."/>
            <person name="Zhu Q."/>
            <person name="Feng Y."/>
            <person name="Mount A."/>
            <person name="Hedgecock D."/>
            <person name="Xu Z."/>
            <person name="Liu Y."/>
            <person name="Domazet-Loso T."/>
            <person name="Du Y."/>
            <person name="Sun X."/>
            <person name="Zhang S."/>
            <person name="Liu B."/>
            <person name="Cheng P."/>
            <person name="Jiang X."/>
            <person name="Li J."/>
            <person name="Fan D."/>
            <person name="Wang W."/>
            <person name="Fu W."/>
            <person name="Wang T."/>
            <person name="Wang B."/>
            <person name="Zhang J."/>
            <person name="Peng Z."/>
            <person name="Li Y."/>
            <person name="Li N."/>
            <person name="Wang J."/>
            <person name="Chen M."/>
            <person name="He Y."/>
            <person name="Tan F."/>
            <person name="Song X."/>
            <person name="Zheng Q."/>
            <person name="Huang R."/>
            <person name="Yang H."/>
            <person name="Du X."/>
            <person name="Chen L."/>
            <person name="Yang M."/>
            <person name="Gaffney P.M."/>
            <person name="Wang S."/>
            <person name="Luo L."/>
            <person name="She Z."/>
            <person name="Ming Y."/>
            <person name="Huang W."/>
            <person name="Zhang S."/>
            <person name="Huang B."/>
            <person name="Zhang Y."/>
            <person name="Qu T."/>
            <person name="Ni P."/>
            <person name="Miao G."/>
            <person name="Wang J."/>
            <person name="Wang Q."/>
            <person name="Steinberg C.E."/>
            <person name="Wang H."/>
            <person name="Li N."/>
            <person name="Qian L."/>
            <person name="Zhang G."/>
            <person name="Li Y."/>
            <person name="Yang H."/>
            <person name="Liu X."/>
            <person name="Wang J."/>
            <person name="Yin Y."/>
            <person name="Wang J."/>
        </authorList>
    </citation>
    <scope>NUCLEOTIDE SEQUENCE [LARGE SCALE GENOMIC DNA]</scope>
    <source>
        <strain evidence="2">05x7-T-G4-1.051#20</strain>
    </source>
</reference>
<dbReference type="SUPFAM" id="SSF56496">
    <property type="entry name" value="Fibrinogen C-terminal domain-like"/>
    <property type="match status" value="3"/>
</dbReference>
<dbReference type="PANTHER" id="PTHR19143">
    <property type="entry name" value="FIBRINOGEN/TENASCIN/ANGIOPOEITIN"/>
    <property type="match status" value="1"/>
</dbReference>
<feature type="domain" description="Fibrinogen C-terminal" evidence="1">
    <location>
        <begin position="46"/>
        <end position="255"/>
    </location>
</feature>
<dbReference type="AlphaFoldDB" id="K1QA90"/>
<dbReference type="Gene3D" id="3.90.215.10">
    <property type="entry name" value="Gamma Fibrinogen, chain A, domain 1"/>
    <property type="match status" value="3"/>
</dbReference>
<dbReference type="InterPro" id="IPR014716">
    <property type="entry name" value="Fibrinogen_a/b/g_C_1"/>
</dbReference>
<dbReference type="InParanoid" id="K1QA90"/>
<name>K1QA90_MAGGI</name>
<gene>
    <name evidence="2" type="ORF">CGI_10009080</name>
</gene>
<feature type="domain" description="Fibrinogen C-terminal" evidence="1">
    <location>
        <begin position="273"/>
        <end position="352"/>
    </location>
</feature>
<dbReference type="InterPro" id="IPR002181">
    <property type="entry name" value="Fibrinogen_a/b/g_C_dom"/>
</dbReference>
<dbReference type="InterPro" id="IPR036056">
    <property type="entry name" value="Fibrinogen-like_C"/>
</dbReference>
<protein>
    <submittedName>
        <fullName evidence="2">Angiopoietin-2</fullName>
    </submittedName>
</protein>